<dbReference type="Pfam" id="PF00316">
    <property type="entry name" value="FBPase"/>
    <property type="match status" value="1"/>
</dbReference>
<evidence type="ECO:0000259" key="1">
    <source>
        <dbReference type="Pfam" id="PF00316"/>
    </source>
</evidence>
<evidence type="ECO:0000313" key="2">
    <source>
        <dbReference type="EMBL" id="MPC85186.1"/>
    </source>
</evidence>
<dbReference type="EMBL" id="VSRR010067582">
    <property type="protein sequence ID" value="MPC85186.1"/>
    <property type="molecule type" value="Genomic_DNA"/>
</dbReference>
<gene>
    <name evidence="2" type="primary">FBP1_0</name>
    <name evidence="2" type="ORF">E2C01_079949</name>
</gene>
<comment type="caution">
    <text evidence="2">The sequence shown here is derived from an EMBL/GenBank/DDBJ whole genome shotgun (WGS) entry which is preliminary data.</text>
</comment>
<dbReference type="OrthoDB" id="10256725at2759"/>
<organism evidence="2 3">
    <name type="scientific">Portunus trituberculatus</name>
    <name type="common">Swimming crab</name>
    <name type="synonym">Neptunus trituberculatus</name>
    <dbReference type="NCBI Taxonomy" id="210409"/>
    <lineage>
        <taxon>Eukaryota</taxon>
        <taxon>Metazoa</taxon>
        <taxon>Ecdysozoa</taxon>
        <taxon>Arthropoda</taxon>
        <taxon>Crustacea</taxon>
        <taxon>Multicrustacea</taxon>
        <taxon>Malacostraca</taxon>
        <taxon>Eumalacostraca</taxon>
        <taxon>Eucarida</taxon>
        <taxon>Decapoda</taxon>
        <taxon>Pleocyemata</taxon>
        <taxon>Brachyura</taxon>
        <taxon>Eubrachyura</taxon>
        <taxon>Portunoidea</taxon>
        <taxon>Portunidae</taxon>
        <taxon>Portuninae</taxon>
        <taxon>Portunus</taxon>
    </lineage>
</organism>
<accession>A0A5B7IU51</accession>
<feature type="domain" description="Fructose-1-6-bisphosphatase class I N-terminal" evidence="1">
    <location>
        <begin position="84"/>
        <end position="130"/>
    </location>
</feature>
<dbReference type="InterPro" id="IPR033391">
    <property type="entry name" value="FBPase_N"/>
</dbReference>
<sequence>MAVVELLVEGSPDLCHSVTTQRSSLHPGNRDTSGLAQVGGRKVVHRSCVREKDRQTTKCDAFKPFYHQIVKMTTQGNQIDTNCMTLTRYILKEQKKHPHATGELTMLVMAIQTAVKSISNAVRKAGIASL</sequence>
<dbReference type="Proteomes" id="UP000324222">
    <property type="component" value="Unassembled WGS sequence"/>
</dbReference>
<protein>
    <submittedName>
        <fullName evidence="2">Fructose-1,6-bisphosphatase 1</fullName>
    </submittedName>
</protein>
<dbReference type="AlphaFoldDB" id="A0A5B7IU51"/>
<proteinExistence type="predicted"/>
<evidence type="ECO:0000313" key="3">
    <source>
        <dbReference type="Proteomes" id="UP000324222"/>
    </source>
</evidence>
<dbReference type="Gene3D" id="3.30.540.10">
    <property type="entry name" value="Fructose-1,6-Bisphosphatase, subunit A, domain 1"/>
    <property type="match status" value="1"/>
</dbReference>
<dbReference type="SUPFAM" id="SSF56655">
    <property type="entry name" value="Carbohydrate phosphatase"/>
    <property type="match status" value="1"/>
</dbReference>
<keyword evidence="3" id="KW-1185">Reference proteome</keyword>
<reference evidence="2 3" key="1">
    <citation type="submission" date="2019-05" db="EMBL/GenBank/DDBJ databases">
        <title>Another draft genome of Portunus trituberculatus and its Hox gene families provides insights of decapod evolution.</title>
        <authorList>
            <person name="Jeong J.-H."/>
            <person name="Song I."/>
            <person name="Kim S."/>
            <person name="Choi T."/>
            <person name="Kim D."/>
            <person name="Ryu S."/>
            <person name="Kim W."/>
        </authorList>
    </citation>
    <scope>NUCLEOTIDE SEQUENCE [LARGE SCALE GENOMIC DNA]</scope>
    <source>
        <tissue evidence="2">Muscle</tissue>
    </source>
</reference>
<name>A0A5B7IU51_PORTR</name>